<gene>
    <name evidence="2" type="ORF">ZHD862_LOCUS13219</name>
</gene>
<dbReference type="SMART" id="SM00332">
    <property type="entry name" value="PP2Cc"/>
    <property type="match status" value="1"/>
</dbReference>
<evidence type="ECO:0000313" key="2">
    <source>
        <dbReference type="EMBL" id="CAF1014723.1"/>
    </source>
</evidence>
<dbReference type="Gene3D" id="3.60.40.10">
    <property type="entry name" value="PPM-type phosphatase domain"/>
    <property type="match status" value="1"/>
</dbReference>
<dbReference type="CDD" id="cd00143">
    <property type="entry name" value="PP2Cc"/>
    <property type="match status" value="1"/>
</dbReference>
<dbReference type="Pfam" id="PF00481">
    <property type="entry name" value="PP2C"/>
    <property type="match status" value="1"/>
</dbReference>
<dbReference type="PANTHER" id="PTHR47992">
    <property type="entry name" value="PROTEIN PHOSPHATASE"/>
    <property type="match status" value="1"/>
</dbReference>
<comment type="caution">
    <text evidence="2">The sequence shown here is derived from an EMBL/GenBank/DDBJ whole genome shotgun (WGS) entry which is preliminary data.</text>
</comment>
<protein>
    <recommendedName>
        <fullName evidence="1">PPM-type phosphatase domain-containing protein</fullName>
    </recommendedName>
</protein>
<dbReference type="AlphaFoldDB" id="A0A814HY97"/>
<dbReference type="EMBL" id="CAJNOT010000538">
    <property type="protein sequence ID" value="CAF1014723.1"/>
    <property type="molecule type" value="Genomic_DNA"/>
</dbReference>
<feature type="domain" description="PPM-type phosphatase" evidence="1">
    <location>
        <begin position="33"/>
        <end position="293"/>
    </location>
</feature>
<name>A0A814HY97_9BILA</name>
<dbReference type="SUPFAM" id="SSF81606">
    <property type="entry name" value="PP2C-like"/>
    <property type="match status" value="1"/>
</dbReference>
<dbReference type="InterPro" id="IPR015655">
    <property type="entry name" value="PP2C"/>
</dbReference>
<accession>A0A814HY97</accession>
<sequence length="294" mass="33406">MSKDIQINERTTSSNDLYLDEPCIKKELYSNEAFGFGSMQGWRKTNEDFSKYLMPFDNHLWKDWAFFSIFDGHNGIETAKNAAHLIGKYLLESFNKLQSNIEIDIAQFNDIIKKTFIQLDKHLREFIQDNSGSVCIASLIGPKNIYLINIGDSRGIIISKDGQVLSSTKDHKPSVRKEQERIRKAGGHITKSGNDVLRVENQLATTRALGDYSLDKHIIPALPDIIEYPRDSSASYLIIASDGIWDVMNNEQVALFVSQRASNTRLDQIISELFDQCLKEESSDNMTAYIVKLD</sequence>
<dbReference type="InterPro" id="IPR001932">
    <property type="entry name" value="PPM-type_phosphatase-like_dom"/>
</dbReference>
<dbReference type="InterPro" id="IPR036457">
    <property type="entry name" value="PPM-type-like_dom_sf"/>
</dbReference>
<evidence type="ECO:0000259" key="1">
    <source>
        <dbReference type="PROSITE" id="PS51746"/>
    </source>
</evidence>
<organism evidence="2 3">
    <name type="scientific">Rotaria sordida</name>
    <dbReference type="NCBI Taxonomy" id="392033"/>
    <lineage>
        <taxon>Eukaryota</taxon>
        <taxon>Metazoa</taxon>
        <taxon>Spiralia</taxon>
        <taxon>Gnathifera</taxon>
        <taxon>Rotifera</taxon>
        <taxon>Eurotatoria</taxon>
        <taxon>Bdelloidea</taxon>
        <taxon>Philodinida</taxon>
        <taxon>Philodinidae</taxon>
        <taxon>Rotaria</taxon>
    </lineage>
</organism>
<reference evidence="2" key="1">
    <citation type="submission" date="2021-02" db="EMBL/GenBank/DDBJ databases">
        <authorList>
            <person name="Nowell W R."/>
        </authorList>
    </citation>
    <scope>NUCLEOTIDE SEQUENCE</scope>
</reference>
<proteinExistence type="predicted"/>
<dbReference type="Proteomes" id="UP000663864">
    <property type="component" value="Unassembled WGS sequence"/>
</dbReference>
<evidence type="ECO:0000313" key="3">
    <source>
        <dbReference type="Proteomes" id="UP000663864"/>
    </source>
</evidence>
<dbReference type="GO" id="GO:0004722">
    <property type="term" value="F:protein serine/threonine phosphatase activity"/>
    <property type="evidence" value="ECO:0007669"/>
    <property type="project" value="InterPro"/>
</dbReference>
<dbReference type="PROSITE" id="PS51746">
    <property type="entry name" value="PPM_2"/>
    <property type="match status" value="1"/>
</dbReference>